<dbReference type="PANTHER" id="PTHR47027">
    <property type="entry name" value="REVERSE TRANSCRIPTASE DOMAIN-CONTAINING PROTEIN"/>
    <property type="match status" value="1"/>
</dbReference>
<name>A0A2S2R9T8_9HEMI</name>
<dbReference type="SUPFAM" id="SSF56672">
    <property type="entry name" value="DNA/RNA polymerases"/>
    <property type="match status" value="1"/>
</dbReference>
<feature type="domain" description="Reverse transcriptase" evidence="1">
    <location>
        <begin position="1"/>
        <end position="180"/>
    </location>
</feature>
<dbReference type="OrthoDB" id="6625104at2759"/>
<dbReference type="EMBL" id="GGMS01017237">
    <property type="protein sequence ID" value="MBY86440.1"/>
    <property type="molecule type" value="Transcribed_RNA"/>
</dbReference>
<dbReference type="PANTHER" id="PTHR47027:SF20">
    <property type="entry name" value="REVERSE TRANSCRIPTASE-LIKE PROTEIN WITH RNA-DIRECTED DNA POLYMERASE DOMAIN"/>
    <property type="match status" value="1"/>
</dbReference>
<dbReference type="InterPro" id="IPR043128">
    <property type="entry name" value="Rev_trsase/Diguanyl_cyclase"/>
</dbReference>
<accession>A0A2S2R9T8</accession>
<dbReference type="InterPro" id="IPR000477">
    <property type="entry name" value="RT_dom"/>
</dbReference>
<dbReference type="PROSITE" id="PS50878">
    <property type="entry name" value="RT_POL"/>
    <property type="match status" value="1"/>
</dbReference>
<evidence type="ECO:0000259" key="1">
    <source>
        <dbReference type="PROSITE" id="PS50878"/>
    </source>
</evidence>
<protein>
    <submittedName>
        <fullName evidence="2">Retrovirus-related Pol polyprotein LINE-1</fullName>
    </submittedName>
</protein>
<evidence type="ECO:0000313" key="2">
    <source>
        <dbReference type="EMBL" id="MBY86440.1"/>
    </source>
</evidence>
<dbReference type="InterPro" id="IPR043502">
    <property type="entry name" value="DNA/RNA_pol_sf"/>
</dbReference>
<dbReference type="AlphaFoldDB" id="A0A2S2R9T8"/>
<gene>
    <name evidence="2" type="primary">Pol_15</name>
    <name evidence="2" type="ORF">g.160424</name>
</gene>
<reference evidence="2" key="1">
    <citation type="submission" date="2018-04" db="EMBL/GenBank/DDBJ databases">
        <title>Transcriptome assembly of Sipha flava.</title>
        <authorList>
            <person name="Scully E.D."/>
            <person name="Geib S.M."/>
            <person name="Palmer N.A."/>
            <person name="Koch K."/>
            <person name="Bradshaw J."/>
            <person name="Heng-Moss T."/>
            <person name="Sarath G."/>
        </authorList>
    </citation>
    <scope>NUCLEOTIDE SEQUENCE</scope>
</reference>
<organism evidence="2">
    <name type="scientific">Sipha flava</name>
    <name type="common">yellow sugarcane aphid</name>
    <dbReference type="NCBI Taxonomy" id="143950"/>
    <lineage>
        <taxon>Eukaryota</taxon>
        <taxon>Metazoa</taxon>
        <taxon>Ecdysozoa</taxon>
        <taxon>Arthropoda</taxon>
        <taxon>Hexapoda</taxon>
        <taxon>Insecta</taxon>
        <taxon>Pterygota</taxon>
        <taxon>Neoptera</taxon>
        <taxon>Paraneoptera</taxon>
        <taxon>Hemiptera</taxon>
        <taxon>Sternorrhyncha</taxon>
        <taxon>Aphidomorpha</taxon>
        <taxon>Aphidoidea</taxon>
        <taxon>Aphididae</taxon>
        <taxon>Sipha</taxon>
    </lineage>
</organism>
<sequence length="180" mass="20994">MGTREAILALRLILEKRIRKDKSTFIVFVDIEKAFDKVNWEITFEIMKRAEIATTERKLLYQLYKNKITIIKIDDIQKESKIKKGVRQGCTLSPLIFNAYIQEAIDTIRERIKLGIKVNSYRIDILKSADDISIIAENENDLKKILETMEQVMEKDLHMKINTKKTRAPFGGSRMCTRTP</sequence>
<dbReference type="Pfam" id="PF00078">
    <property type="entry name" value="RVT_1"/>
    <property type="match status" value="1"/>
</dbReference>
<proteinExistence type="predicted"/>
<dbReference type="Gene3D" id="3.30.70.270">
    <property type="match status" value="1"/>
</dbReference>
<dbReference type="GO" id="GO:0071897">
    <property type="term" value="P:DNA biosynthetic process"/>
    <property type="evidence" value="ECO:0007669"/>
    <property type="project" value="UniProtKB-ARBA"/>
</dbReference>